<reference evidence="2 3" key="1">
    <citation type="journal article" date="2021" name="Microorganisms">
        <title>Acidisoma silvae sp. nov. and Acidisomacellulosilytica sp. nov., Two Acidophilic Bacteria Isolated from Decaying Wood, Hydrolyzing Cellulose and Producing Poly-3-hydroxybutyrate.</title>
        <authorList>
            <person name="Mieszkin S."/>
            <person name="Pouder E."/>
            <person name="Uroz S."/>
            <person name="Simon-Colin C."/>
            <person name="Alain K."/>
        </authorList>
    </citation>
    <scope>NUCLEOTIDE SEQUENCE [LARGE SCALE GENOMIC DNA]</scope>
    <source>
        <strain evidence="2 3">HW T5.17</strain>
    </source>
</reference>
<evidence type="ECO:0000313" key="3">
    <source>
        <dbReference type="Proteomes" id="UP000721844"/>
    </source>
</evidence>
<evidence type="ECO:0000313" key="2">
    <source>
        <dbReference type="EMBL" id="MCB8879596.1"/>
    </source>
</evidence>
<protein>
    <submittedName>
        <fullName evidence="2">Hint domain-containing protein</fullName>
    </submittedName>
</protein>
<accession>A0A963YZ57</accession>
<proteinExistence type="predicted"/>
<dbReference type="InterPro" id="IPR028992">
    <property type="entry name" value="Hedgehog/Intein_dom"/>
</dbReference>
<sequence>MSSTVERAADFIGSIGVNTRLEYTDGTYAKTQTVIDDLAYLGISNVRDSIAEETGGTAPLQSYETLAAAGIKFTIEPFSGGDVTDASITAALDLIDQLEASYPGSVIAVEGANEVNNFPLTFDGISGLDGAVALQEALYADVKNDPTLTGVAVDYFTGYNAGSIGVGPDPYLEPGLADNDTQHPYPNNGEPPYLAVTPIIALGNEVLGIGPAVYTETGYSTNGGTTGDVNQDVQAKYTLDLLMDDAKNGIAETYLYQLLDAYAPGSSQGDSGYGLFDYTGQPKEAAVGIHNLTTILADTGANAASFTPTYLTYALFDLPLTGNSLELQKSDGATDIVVWNEPAIWDELTGAEITAPTTTVTVDLGTSYQTVEVFDPLAENTLLETLHNVSSVALGITDHPLIVEVEPDSVACFARGTHLRTDRGDVAVEHLVVGDLVETIGGVFRPITWIGSRRIDCARHRAPDKILPVRITAGAFGEGLPERDLVLSPDHAVFAEDVLIPVKHLINGTSVRQETVAVLTYFHIALADHDVLLAEGLPTESYLDTGDSLSFGEGRVVNLHPAWGEDARDLAFVRDALAYAPLRVDGDAVHRLRARLHDNCGLTATPKTMRAG</sequence>
<dbReference type="InterPro" id="IPR036844">
    <property type="entry name" value="Hint_dom_sf"/>
</dbReference>
<dbReference type="SUPFAM" id="SSF51294">
    <property type="entry name" value="Hedgehog/intein (Hint) domain"/>
    <property type="match status" value="1"/>
</dbReference>
<dbReference type="AlphaFoldDB" id="A0A963YZ57"/>
<dbReference type="InterPro" id="IPR017853">
    <property type="entry name" value="GH"/>
</dbReference>
<gene>
    <name evidence="2" type="ORF">ACELLULO517_05070</name>
</gene>
<dbReference type="EMBL" id="JAESVA010000002">
    <property type="protein sequence ID" value="MCB8879596.1"/>
    <property type="molecule type" value="Genomic_DNA"/>
</dbReference>
<dbReference type="Pfam" id="PF13403">
    <property type="entry name" value="Hint_2"/>
    <property type="match status" value="1"/>
</dbReference>
<evidence type="ECO:0000259" key="1">
    <source>
        <dbReference type="Pfam" id="PF13403"/>
    </source>
</evidence>
<dbReference type="Proteomes" id="UP000721844">
    <property type="component" value="Unassembled WGS sequence"/>
</dbReference>
<comment type="caution">
    <text evidence="2">The sequence shown here is derived from an EMBL/GenBank/DDBJ whole genome shotgun (WGS) entry which is preliminary data.</text>
</comment>
<feature type="domain" description="Hedgehog/Intein (Hint)" evidence="1">
    <location>
        <begin position="412"/>
        <end position="545"/>
    </location>
</feature>
<name>A0A963YZ57_9PROT</name>
<keyword evidence="3" id="KW-1185">Reference proteome</keyword>
<dbReference type="Gene3D" id="3.20.20.80">
    <property type="entry name" value="Glycosidases"/>
    <property type="match status" value="1"/>
</dbReference>
<dbReference type="RefSeq" id="WP_227306228.1">
    <property type="nucleotide sequence ID" value="NZ_JAESVA010000002.1"/>
</dbReference>
<dbReference type="SUPFAM" id="SSF51445">
    <property type="entry name" value="(Trans)glycosidases"/>
    <property type="match status" value="1"/>
</dbReference>
<organism evidence="2 3">
    <name type="scientific">Acidisoma cellulosilyticum</name>
    <dbReference type="NCBI Taxonomy" id="2802395"/>
    <lineage>
        <taxon>Bacteria</taxon>
        <taxon>Pseudomonadati</taxon>
        <taxon>Pseudomonadota</taxon>
        <taxon>Alphaproteobacteria</taxon>
        <taxon>Acetobacterales</taxon>
        <taxon>Acidocellaceae</taxon>
        <taxon>Acidisoma</taxon>
    </lineage>
</organism>